<proteinExistence type="predicted"/>
<name>A0A3N1XF53_9FIRM</name>
<evidence type="ECO:0000313" key="1">
    <source>
        <dbReference type="EMBL" id="ROR25349.1"/>
    </source>
</evidence>
<comment type="caution">
    <text evidence="1">The sequence shown here is derived from an EMBL/GenBank/DDBJ whole genome shotgun (WGS) entry which is preliminary data.</text>
</comment>
<accession>A0A3N1XF53</accession>
<keyword evidence="2" id="KW-1185">Reference proteome</keyword>
<dbReference type="EMBL" id="RJVG01000011">
    <property type="protein sequence ID" value="ROR25349.1"/>
    <property type="molecule type" value="Genomic_DNA"/>
</dbReference>
<gene>
    <name evidence="1" type="ORF">EDD66_111112</name>
</gene>
<evidence type="ECO:0000313" key="2">
    <source>
        <dbReference type="Proteomes" id="UP000273083"/>
    </source>
</evidence>
<reference evidence="1 2" key="1">
    <citation type="submission" date="2018-11" db="EMBL/GenBank/DDBJ databases">
        <title>Genomic Encyclopedia of Type Strains, Phase IV (KMG-IV): sequencing the most valuable type-strain genomes for metagenomic binning, comparative biology and taxonomic classification.</title>
        <authorList>
            <person name="Goeker M."/>
        </authorList>
    </citation>
    <scope>NUCLEOTIDE SEQUENCE [LARGE SCALE GENOMIC DNA]</scope>
    <source>
        <strain evidence="1 2">DSM 26537</strain>
    </source>
</reference>
<dbReference type="AlphaFoldDB" id="A0A3N1XF53"/>
<protein>
    <submittedName>
        <fullName evidence="1">Uncharacterized protein</fullName>
    </submittedName>
</protein>
<organism evidence="1 2">
    <name type="scientific">Mobilisporobacter senegalensis</name>
    <dbReference type="NCBI Taxonomy" id="1329262"/>
    <lineage>
        <taxon>Bacteria</taxon>
        <taxon>Bacillati</taxon>
        <taxon>Bacillota</taxon>
        <taxon>Clostridia</taxon>
        <taxon>Lachnospirales</taxon>
        <taxon>Lachnospiraceae</taxon>
        <taxon>Mobilisporobacter</taxon>
    </lineage>
</organism>
<dbReference type="Proteomes" id="UP000273083">
    <property type="component" value="Unassembled WGS sequence"/>
</dbReference>
<sequence>MVMKFLARVGPYIITLINVFSRLDIDLPRRVRYKKRRKLVKPRTKDRNQVYRNKRTYKDFERFMVAHPEMEVIEMDTVKGGVESGKCLLTLLFRNSCFMLVILLKRCTQECVVNAINELADTLSIQLFR</sequence>